<accession>A0AAD6SPU3</accession>
<comment type="caution">
    <text evidence="2">The sequence shown here is derived from an EMBL/GenBank/DDBJ whole genome shotgun (WGS) entry which is preliminary data.</text>
</comment>
<evidence type="ECO:0000313" key="2">
    <source>
        <dbReference type="EMBL" id="KAJ7030911.1"/>
    </source>
</evidence>
<feature type="region of interest" description="Disordered" evidence="1">
    <location>
        <begin position="53"/>
        <end position="86"/>
    </location>
</feature>
<feature type="region of interest" description="Disordered" evidence="1">
    <location>
        <begin position="1"/>
        <end position="25"/>
    </location>
</feature>
<keyword evidence="3" id="KW-1185">Reference proteome</keyword>
<evidence type="ECO:0000313" key="3">
    <source>
        <dbReference type="Proteomes" id="UP001218188"/>
    </source>
</evidence>
<feature type="compositionally biased region" description="Pro residues" evidence="1">
    <location>
        <begin position="12"/>
        <end position="22"/>
    </location>
</feature>
<dbReference type="EMBL" id="JARJCM010000086">
    <property type="protein sequence ID" value="KAJ7030911.1"/>
    <property type="molecule type" value="Genomic_DNA"/>
</dbReference>
<reference evidence="2" key="1">
    <citation type="submission" date="2023-03" db="EMBL/GenBank/DDBJ databases">
        <title>Massive genome expansion in bonnet fungi (Mycena s.s.) driven by repeated elements and novel gene families across ecological guilds.</title>
        <authorList>
            <consortium name="Lawrence Berkeley National Laboratory"/>
            <person name="Harder C.B."/>
            <person name="Miyauchi S."/>
            <person name="Viragh M."/>
            <person name="Kuo A."/>
            <person name="Thoen E."/>
            <person name="Andreopoulos B."/>
            <person name="Lu D."/>
            <person name="Skrede I."/>
            <person name="Drula E."/>
            <person name="Henrissat B."/>
            <person name="Morin E."/>
            <person name="Kohler A."/>
            <person name="Barry K."/>
            <person name="LaButti K."/>
            <person name="Morin E."/>
            <person name="Salamov A."/>
            <person name="Lipzen A."/>
            <person name="Mereny Z."/>
            <person name="Hegedus B."/>
            <person name="Baldrian P."/>
            <person name="Stursova M."/>
            <person name="Weitz H."/>
            <person name="Taylor A."/>
            <person name="Grigoriev I.V."/>
            <person name="Nagy L.G."/>
            <person name="Martin F."/>
            <person name="Kauserud H."/>
        </authorList>
    </citation>
    <scope>NUCLEOTIDE SEQUENCE</scope>
    <source>
        <strain evidence="2">CBHHK200</strain>
    </source>
</reference>
<evidence type="ECO:0000256" key="1">
    <source>
        <dbReference type="SAM" id="MobiDB-lite"/>
    </source>
</evidence>
<protein>
    <submittedName>
        <fullName evidence="2">Uncharacterized protein</fullName>
    </submittedName>
</protein>
<gene>
    <name evidence="2" type="ORF">C8F04DRAFT_1397601</name>
</gene>
<sequence>MSARPRKAPAFSAPPSPMPPTPTVAHLPHLHYGSYEAIESKRHLKYAARNMCAHPDSRRSSTPIGHRTEGMRAGGWAREARRRVAR</sequence>
<name>A0AAD6SPU3_9AGAR</name>
<dbReference type="Proteomes" id="UP001218188">
    <property type="component" value="Unassembled WGS sequence"/>
</dbReference>
<proteinExistence type="predicted"/>
<dbReference type="AlphaFoldDB" id="A0AAD6SPU3"/>
<organism evidence="2 3">
    <name type="scientific">Mycena alexandri</name>
    <dbReference type="NCBI Taxonomy" id="1745969"/>
    <lineage>
        <taxon>Eukaryota</taxon>
        <taxon>Fungi</taxon>
        <taxon>Dikarya</taxon>
        <taxon>Basidiomycota</taxon>
        <taxon>Agaricomycotina</taxon>
        <taxon>Agaricomycetes</taxon>
        <taxon>Agaricomycetidae</taxon>
        <taxon>Agaricales</taxon>
        <taxon>Marasmiineae</taxon>
        <taxon>Mycenaceae</taxon>
        <taxon>Mycena</taxon>
    </lineage>
</organism>